<organism evidence="3 4">
    <name type="scientific">Paracoccus nototheniae</name>
    <dbReference type="NCBI Taxonomy" id="2489002"/>
    <lineage>
        <taxon>Bacteria</taxon>
        <taxon>Pseudomonadati</taxon>
        <taxon>Pseudomonadota</taxon>
        <taxon>Alphaproteobacteria</taxon>
        <taxon>Rhodobacterales</taxon>
        <taxon>Paracoccaceae</taxon>
        <taxon>Paracoccus</taxon>
    </lineage>
</organism>
<comment type="caution">
    <text evidence="3">The sequence shown here is derived from an EMBL/GenBank/DDBJ whole genome shotgun (WGS) entry which is preliminary data.</text>
</comment>
<dbReference type="Pfam" id="PF09990">
    <property type="entry name" value="DUF2231"/>
    <property type="match status" value="1"/>
</dbReference>
<keyword evidence="1" id="KW-0812">Transmembrane</keyword>
<accession>A0ABW4DWG5</accession>
<feature type="transmembrane region" description="Helical" evidence="1">
    <location>
        <begin position="54"/>
        <end position="76"/>
    </location>
</feature>
<keyword evidence="1" id="KW-1133">Transmembrane helix</keyword>
<dbReference type="EMBL" id="JBHTOQ010000022">
    <property type="protein sequence ID" value="MFD1482109.1"/>
    <property type="molecule type" value="Genomic_DNA"/>
</dbReference>
<dbReference type="InterPro" id="IPR019251">
    <property type="entry name" value="DUF2231_TM"/>
</dbReference>
<evidence type="ECO:0000259" key="2">
    <source>
        <dbReference type="Pfam" id="PF09990"/>
    </source>
</evidence>
<feature type="transmembrane region" description="Helical" evidence="1">
    <location>
        <begin position="109"/>
        <end position="133"/>
    </location>
</feature>
<proteinExistence type="predicted"/>
<feature type="domain" description="DUF2231" evidence="2">
    <location>
        <begin position="23"/>
        <end position="131"/>
    </location>
</feature>
<sequence length="146" mass="15472">MAVTPTLSGARTDRRPLPGLATLTHISAGFLALTLVTDLAYMQTMVLMWQDFSSWLLFFGLIVGGVAALLWILSAVMGRMRPVWGAALFSVLALVAGFVNSLIHAGDGWTAIVPWGLALSAVTCVLMLCAALLSRAASRPRPFAVA</sequence>
<gene>
    <name evidence="3" type="ORF">ACFQ5P_12465</name>
</gene>
<keyword evidence="4" id="KW-1185">Reference proteome</keyword>
<dbReference type="Proteomes" id="UP001597302">
    <property type="component" value="Unassembled WGS sequence"/>
</dbReference>
<dbReference type="RefSeq" id="WP_131578371.1">
    <property type="nucleotide sequence ID" value="NZ_CBCSAJ010000103.1"/>
</dbReference>
<name>A0ABW4DWG5_9RHOB</name>
<keyword evidence="1" id="KW-0472">Membrane</keyword>
<feature type="transmembrane region" description="Helical" evidence="1">
    <location>
        <begin position="20"/>
        <end position="42"/>
    </location>
</feature>
<evidence type="ECO:0000313" key="4">
    <source>
        <dbReference type="Proteomes" id="UP001597302"/>
    </source>
</evidence>
<evidence type="ECO:0000313" key="3">
    <source>
        <dbReference type="EMBL" id="MFD1482109.1"/>
    </source>
</evidence>
<reference evidence="4" key="1">
    <citation type="journal article" date="2019" name="Int. J. Syst. Evol. Microbiol.">
        <title>The Global Catalogue of Microorganisms (GCM) 10K type strain sequencing project: providing services to taxonomists for standard genome sequencing and annotation.</title>
        <authorList>
            <consortium name="The Broad Institute Genomics Platform"/>
            <consortium name="The Broad Institute Genome Sequencing Center for Infectious Disease"/>
            <person name="Wu L."/>
            <person name="Ma J."/>
        </authorList>
    </citation>
    <scope>NUCLEOTIDE SEQUENCE [LARGE SCALE GENOMIC DNA]</scope>
    <source>
        <strain evidence="4">CCM 8875</strain>
    </source>
</reference>
<feature type="transmembrane region" description="Helical" evidence="1">
    <location>
        <begin position="83"/>
        <end position="103"/>
    </location>
</feature>
<protein>
    <submittedName>
        <fullName evidence="3">DUF2231 domain-containing protein</fullName>
    </submittedName>
</protein>
<evidence type="ECO:0000256" key="1">
    <source>
        <dbReference type="SAM" id="Phobius"/>
    </source>
</evidence>